<keyword evidence="2" id="KW-1185">Reference proteome</keyword>
<dbReference type="Proteomes" id="UP001595616">
    <property type="component" value="Unassembled WGS sequence"/>
</dbReference>
<gene>
    <name evidence="1" type="ORF">ACFOOI_12550</name>
</gene>
<protein>
    <recommendedName>
        <fullName evidence="3">Lipoprotein</fullName>
    </recommendedName>
</protein>
<comment type="caution">
    <text evidence="1">The sequence shown here is derived from an EMBL/GenBank/DDBJ whole genome shotgun (WGS) entry which is preliminary data.</text>
</comment>
<proteinExistence type="predicted"/>
<evidence type="ECO:0000313" key="1">
    <source>
        <dbReference type="EMBL" id="MFC3811487.1"/>
    </source>
</evidence>
<organism evidence="1 2">
    <name type="scientific">Lacihabitans lacunae</name>
    <dbReference type="NCBI Taxonomy" id="1028214"/>
    <lineage>
        <taxon>Bacteria</taxon>
        <taxon>Pseudomonadati</taxon>
        <taxon>Bacteroidota</taxon>
        <taxon>Cytophagia</taxon>
        <taxon>Cytophagales</taxon>
        <taxon>Leadbetterellaceae</taxon>
        <taxon>Lacihabitans</taxon>
    </lineage>
</organism>
<sequence>MKKLVLFLFGAVALNSCISKVVDPLSGCATFAEKYTTAYTEFINDYTNVKKCENFIDVTKSYLKSCGILTAAQKKELEDAYKDIDCKSVGN</sequence>
<reference evidence="2" key="1">
    <citation type="journal article" date="2019" name="Int. J. Syst. Evol. Microbiol.">
        <title>The Global Catalogue of Microorganisms (GCM) 10K type strain sequencing project: providing services to taxonomists for standard genome sequencing and annotation.</title>
        <authorList>
            <consortium name="The Broad Institute Genomics Platform"/>
            <consortium name="The Broad Institute Genome Sequencing Center for Infectious Disease"/>
            <person name="Wu L."/>
            <person name="Ma J."/>
        </authorList>
    </citation>
    <scope>NUCLEOTIDE SEQUENCE [LARGE SCALE GENOMIC DNA]</scope>
    <source>
        <strain evidence="2">CECT 7956</strain>
    </source>
</reference>
<accession>A0ABV7YXA1</accession>
<dbReference type="RefSeq" id="WP_379838325.1">
    <property type="nucleotide sequence ID" value="NZ_JBHRYQ010000001.1"/>
</dbReference>
<evidence type="ECO:0000313" key="2">
    <source>
        <dbReference type="Proteomes" id="UP001595616"/>
    </source>
</evidence>
<dbReference type="EMBL" id="JBHRYQ010000001">
    <property type="protein sequence ID" value="MFC3811487.1"/>
    <property type="molecule type" value="Genomic_DNA"/>
</dbReference>
<evidence type="ECO:0008006" key="3">
    <source>
        <dbReference type="Google" id="ProtNLM"/>
    </source>
</evidence>
<name>A0ABV7YXA1_9BACT</name>